<evidence type="ECO:0000313" key="1">
    <source>
        <dbReference type="EMBL" id="SVD28361.1"/>
    </source>
</evidence>
<dbReference type="PROSITE" id="PS51318">
    <property type="entry name" value="TAT"/>
    <property type="match status" value="1"/>
</dbReference>
<accession>A0A382U3T0</accession>
<reference evidence="1" key="1">
    <citation type="submission" date="2018-05" db="EMBL/GenBank/DDBJ databases">
        <authorList>
            <person name="Lanie J.A."/>
            <person name="Ng W.-L."/>
            <person name="Kazmierczak K.M."/>
            <person name="Andrzejewski T.M."/>
            <person name="Davidsen T.M."/>
            <person name="Wayne K.J."/>
            <person name="Tettelin H."/>
            <person name="Glass J.I."/>
            <person name="Rusch D."/>
            <person name="Podicherti R."/>
            <person name="Tsui H.-C.T."/>
            <person name="Winkler M.E."/>
        </authorList>
    </citation>
    <scope>NUCLEOTIDE SEQUENCE</scope>
</reference>
<gene>
    <name evidence="1" type="ORF">METZ01_LOCUS381215</name>
</gene>
<proteinExistence type="predicted"/>
<sequence length="183" mass="20279">MANRREFLQMGIAASALPISTGFMLPNKSSTAENISPSIPIYKVIFDNRYAMARVFAKDTENAGGKTYGIDGDVTSLWYHDLHHRWKKGPAAIAGLTDANALFCLEQLAWSACQMHLIYCAEHKPTDGSRKLVESFPESSFLAAEKIMHYPKREAVALPPYSSLSTDDINSLVSWVIAPTKRV</sequence>
<dbReference type="EMBL" id="UINC01140930">
    <property type="protein sequence ID" value="SVD28361.1"/>
    <property type="molecule type" value="Genomic_DNA"/>
</dbReference>
<protein>
    <submittedName>
        <fullName evidence="1">Uncharacterized protein</fullName>
    </submittedName>
</protein>
<organism evidence="1">
    <name type="scientific">marine metagenome</name>
    <dbReference type="NCBI Taxonomy" id="408172"/>
    <lineage>
        <taxon>unclassified sequences</taxon>
        <taxon>metagenomes</taxon>
        <taxon>ecological metagenomes</taxon>
    </lineage>
</organism>
<name>A0A382U3T0_9ZZZZ</name>
<dbReference type="InterPro" id="IPR006311">
    <property type="entry name" value="TAT_signal"/>
</dbReference>
<dbReference type="AlphaFoldDB" id="A0A382U3T0"/>